<sequence length="98" mass="11582">MECIVKGLYYQEFKEVLIKNRVLSLFHPEGLHPNKTNEISRNFSSSGWHEVNNGTCRYVFIKMDLTDIVLFLELFNSIKLYYVIQVNRELESTAKHKI</sequence>
<evidence type="ECO:0000313" key="1">
    <source>
        <dbReference type="EMBL" id="VAW71599.1"/>
    </source>
</evidence>
<accession>A0A3B0YBP5</accession>
<reference evidence="1" key="1">
    <citation type="submission" date="2018-06" db="EMBL/GenBank/DDBJ databases">
        <authorList>
            <person name="Zhirakovskaya E."/>
        </authorList>
    </citation>
    <scope>NUCLEOTIDE SEQUENCE</scope>
</reference>
<gene>
    <name evidence="1" type="ORF">MNBD_GAMMA12-74</name>
</gene>
<dbReference type="AlphaFoldDB" id="A0A3B0YBP5"/>
<organism evidence="1">
    <name type="scientific">hydrothermal vent metagenome</name>
    <dbReference type="NCBI Taxonomy" id="652676"/>
    <lineage>
        <taxon>unclassified sequences</taxon>
        <taxon>metagenomes</taxon>
        <taxon>ecological metagenomes</taxon>
    </lineage>
</organism>
<dbReference type="EMBL" id="UOFL01000024">
    <property type="protein sequence ID" value="VAW71599.1"/>
    <property type="molecule type" value="Genomic_DNA"/>
</dbReference>
<protein>
    <submittedName>
        <fullName evidence="1">Uncharacterized protein</fullName>
    </submittedName>
</protein>
<name>A0A3B0YBP5_9ZZZZ</name>
<proteinExistence type="predicted"/>